<keyword evidence="11" id="KW-0408">Iron</keyword>
<evidence type="ECO:0000256" key="11">
    <source>
        <dbReference type="ARBA" id="ARBA00023004"/>
    </source>
</evidence>
<evidence type="ECO:0000256" key="3">
    <source>
        <dbReference type="ARBA" id="ARBA00022555"/>
    </source>
</evidence>
<evidence type="ECO:0000256" key="1">
    <source>
        <dbReference type="ARBA" id="ARBA00022485"/>
    </source>
</evidence>
<protein>
    <submittedName>
        <fullName evidence="15">tRNA 2-thiocytidine biosynthesis protein TtcA</fullName>
    </submittedName>
</protein>
<dbReference type="SUPFAM" id="SSF52402">
    <property type="entry name" value="Adenine nucleotide alpha hydrolases-like"/>
    <property type="match status" value="1"/>
</dbReference>
<dbReference type="InterPro" id="IPR012089">
    <property type="entry name" value="tRNA_Cyd_32_2_STrfase"/>
</dbReference>
<dbReference type="PANTHER" id="PTHR43686">
    <property type="entry name" value="SULFURTRANSFERASE-RELATED"/>
    <property type="match status" value="1"/>
</dbReference>
<evidence type="ECO:0000256" key="8">
    <source>
        <dbReference type="ARBA" id="ARBA00022840"/>
    </source>
</evidence>
<dbReference type="Gene3D" id="3.40.50.620">
    <property type="entry name" value="HUPs"/>
    <property type="match status" value="1"/>
</dbReference>
<gene>
    <name evidence="15" type="primary">ttcA</name>
    <name evidence="15" type="ORF">GURASL_36630</name>
</gene>
<evidence type="ECO:0000256" key="6">
    <source>
        <dbReference type="ARBA" id="ARBA00022723"/>
    </source>
</evidence>
<evidence type="ECO:0000256" key="5">
    <source>
        <dbReference type="ARBA" id="ARBA00022694"/>
    </source>
</evidence>
<dbReference type="HAMAP" id="MF_01850">
    <property type="entry name" value="TtcA"/>
    <property type="match status" value="1"/>
</dbReference>
<evidence type="ECO:0000256" key="10">
    <source>
        <dbReference type="ARBA" id="ARBA00022884"/>
    </source>
</evidence>
<organism evidence="15 16">
    <name type="scientific">Geotalea uraniireducens</name>
    <dbReference type="NCBI Taxonomy" id="351604"/>
    <lineage>
        <taxon>Bacteria</taxon>
        <taxon>Pseudomonadati</taxon>
        <taxon>Thermodesulfobacteriota</taxon>
        <taxon>Desulfuromonadia</taxon>
        <taxon>Geobacterales</taxon>
        <taxon>Geobacteraceae</taxon>
        <taxon>Geotalea</taxon>
    </lineage>
</organism>
<dbReference type="PIRSF" id="PIRSF004976">
    <property type="entry name" value="ATPase_YdaO"/>
    <property type="match status" value="1"/>
</dbReference>
<keyword evidence="4" id="KW-0808">Transferase</keyword>
<evidence type="ECO:0000256" key="9">
    <source>
        <dbReference type="ARBA" id="ARBA00022842"/>
    </source>
</evidence>
<keyword evidence="2" id="KW-0963">Cytoplasm</keyword>
<evidence type="ECO:0000256" key="12">
    <source>
        <dbReference type="ARBA" id="ARBA00023014"/>
    </source>
</evidence>
<keyword evidence="10" id="KW-0694">RNA-binding</keyword>
<proteinExistence type="inferred from homology"/>
<feature type="coiled-coil region" evidence="13">
    <location>
        <begin position="205"/>
        <end position="232"/>
    </location>
</feature>
<dbReference type="InterPro" id="IPR014729">
    <property type="entry name" value="Rossmann-like_a/b/a_fold"/>
</dbReference>
<keyword evidence="3" id="KW-0820">tRNA-binding</keyword>
<keyword evidence="12" id="KW-0411">Iron-sulfur</keyword>
<dbReference type="InterPro" id="IPR035107">
    <property type="entry name" value="tRNA_thiolation_TtcA_Ctu1"/>
</dbReference>
<dbReference type="EMBL" id="AP027151">
    <property type="protein sequence ID" value="BDV44740.1"/>
    <property type="molecule type" value="Genomic_DNA"/>
</dbReference>
<keyword evidence="9" id="KW-0460">Magnesium</keyword>
<keyword evidence="16" id="KW-1185">Reference proteome</keyword>
<dbReference type="CDD" id="cd24138">
    <property type="entry name" value="TtcA-like"/>
    <property type="match status" value="1"/>
</dbReference>
<dbReference type="Proteomes" id="UP001317705">
    <property type="component" value="Chromosome"/>
</dbReference>
<dbReference type="InterPro" id="IPR011063">
    <property type="entry name" value="TilS/TtcA_N"/>
</dbReference>
<dbReference type="PANTHER" id="PTHR43686:SF1">
    <property type="entry name" value="AMINOTRAN_5 DOMAIN-CONTAINING PROTEIN"/>
    <property type="match status" value="1"/>
</dbReference>
<keyword evidence="7" id="KW-0547">Nucleotide-binding</keyword>
<keyword evidence="13" id="KW-0175">Coiled coil</keyword>
<accession>A0ABM8EQ44</accession>
<dbReference type="RefSeq" id="WP_282000831.1">
    <property type="nucleotide sequence ID" value="NZ_AP027151.1"/>
</dbReference>
<keyword evidence="1" id="KW-0004">4Fe-4S</keyword>
<evidence type="ECO:0000259" key="14">
    <source>
        <dbReference type="Pfam" id="PF01171"/>
    </source>
</evidence>
<reference evidence="15 16" key="1">
    <citation type="submission" date="2022-12" db="EMBL/GenBank/DDBJ databases">
        <title>Polyphasic characterization of Geotalea uranireducens NIT-SL11 newly isolated from a complex of sewage sludge and microbially reduced graphene oxide.</title>
        <authorList>
            <person name="Xie L."/>
            <person name="Yoshida N."/>
            <person name="Meng L."/>
        </authorList>
    </citation>
    <scope>NUCLEOTIDE SEQUENCE [LARGE SCALE GENOMIC DNA]</scope>
    <source>
        <strain evidence="15 16">NIT-SL11</strain>
    </source>
</reference>
<evidence type="ECO:0000256" key="4">
    <source>
        <dbReference type="ARBA" id="ARBA00022679"/>
    </source>
</evidence>
<keyword evidence="6" id="KW-0479">Metal-binding</keyword>
<dbReference type="NCBIfam" id="NF007972">
    <property type="entry name" value="PRK10696.1"/>
    <property type="match status" value="1"/>
</dbReference>
<dbReference type="Pfam" id="PF01171">
    <property type="entry name" value="ATP_bind_3"/>
    <property type="match status" value="1"/>
</dbReference>
<sequence length="257" mass="28738">MTAVEERLYKRIKNGVGRAIADFNLIEEGDRIAVAVSGGKDSYTLLQMLEALRRRAPVKYELLALTIDSGYPGFRADIIAAHLQATGVPYHVEKTNHFEIITEKRRPGSSYCSICARLKRGVLYTLAQQFGCNKLALGHHLDDFIETLLLNQFYVGSLKAMAPRMLADNGATVVIRPLVYVEEQEIIPFAQQSGFPVVCCCCPVCGTADLQRQRMKKLLAELERENPSVKRSLLRALANVQPRHLLDRELQQVCAVP</sequence>
<evidence type="ECO:0000256" key="7">
    <source>
        <dbReference type="ARBA" id="ARBA00022741"/>
    </source>
</evidence>
<feature type="domain" description="tRNA(Ile)-lysidine/2-thiocytidine synthase N-terminal" evidence="14">
    <location>
        <begin position="32"/>
        <end position="195"/>
    </location>
</feature>
<evidence type="ECO:0000313" key="15">
    <source>
        <dbReference type="EMBL" id="BDV44740.1"/>
    </source>
</evidence>
<evidence type="ECO:0000313" key="16">
    <source>
        <dbReference type="Proteomes" id="UP001317705"/>
    </source>
</evidence>
<keyword evidence="5" id="KW-0819">tRNA processing</keyword>
<keyword evidence="8" id="KW-0067">ATP-binding</keyword>
<name>A0ABM8EQ44_9BACT</name>
<evidence type="ECO:0000256" key="13">
    <source>
        <dbReference type="SAM" id="Coils"/>
    </source>
</evidence>
<evidence type="ECO:0000256" key="2">
    <source>
        <dbReference type="ARBA" id="ARBA00022490"/>
    </source>
</evidence>